<dbReference type="PROSITE" id="PS52034">
    <property type="entry name" value="PEPTIDASE_M32"/>
    <property type="match status" value="1"/>
</dbReference>
<reference evidence="1" key="1">
    <citation type="journal article" date="2014" name="Front. Microbiol.">
        <title>High frequency of phylogenetically diverse reductive dehalogenase-homologous genes in deep subseafloor sedimentary metagenomes.</title>
        <authorList>
            <person name="Kawai M."/>
            <person name="Futagami T."/>
            <person name="Toyoda A."/>
            <person name="Takaki Y."/>
            <person name="Nishi S."/>
            <person name="Hori S."/>
            <person name="Arai W."/>
            <person name="Tsubouchi T."/>
            <person name="Morono Y."/>
            <person name="Uchiyama I."/>
            <person name="Ito T."/>
            <person name="Fujiyama A."/>
            <person name="Inagaki F."/>
            <person name="Takami H."/>
        </authorList>
    </citation>
    <scope>NUCLEOTIDE SEQUENCE</scope>
    <source>
        <strain evidence="1">Expedition CK06-06</strain>
    </source>
</reference>
<dbReference type="SUPFAM" id="SSF55486">
    <property type="entry name" value="Metalloproteases ('zincins'), catalytic domain"/>
    <property type="match status" value="1"/>
</dbReference>
<dbReference type="GO" id="GO:0006508">
    <property type="term" value="P:proteolysis"/>
    <property type="evidence" value="ECO:0007669"/>
    <property type="project" value="InterPro"/>
</dbReference>
<proteinExistence type="predicted"/>
<name>X1UN40_9ZZZZ</name>
<dbReference type="EMBL" id="BARW01032991">
    <property type="protein sequence ID" value="GAJ04977.1"/>
    <property type="molecule type" value="Genomic_DNA"/>
</dbReference>
<gene>
    <name evidence="1" type="ORF">S12H4_52074</name>
</gene>
<dbReference type="Pfam" id="PF02074">
    <property type="entry name" value="Peptidase_M32"/>
    <property type="match status" value="1"/>
</dbReference>
<sequence>KDKAVALRLIKDIEKSRKVPSEFVERMSKTTTIAYMVWQEAREKDKFSLFAPHLEKIVELEKEYCTYINLPGPAYNNLLDDYEEGMTVDRLVKEFSFLKSELKAILEKITSSDIYQKQQLFDRKFSEEKQRKICDFIIEKLHLPKNRARLDVSTHPFTTSMGNDDVRITTNYERGNPLFSFFSTVHEAGHALYELGLPRDEYKDTVISDSPSLGLHESQSRFWENMIARDKHFWKFLYPG</sequence>
<evidence type="ECO:0000313" key="1">
    <source>
        <dbReference type="EMBL" id="GAJ04977.1"/>
    </source>
</evidence>
<dbReference type="Gene3D" id="1.10.1370.30">
    <property type="match status" value="1"/>
</dbReference>
<dbReference type="AlphaFoldDB" id="X1UN40"/>
<dbReference type="PRINTS" id="PR00998">
    <property type="entry name" value="CRBOXYPTASET"/>
</dbReference>
<feature type="non-terminal residue" evidence="1">
    <location>
        <position position="1"/>
    </location>
</feature>
<dbReference type="PANTHER" id="PTHR34217">
    <property type="entry name" value="METAL-DEPENDENT CARBOXYPEPTIDASE"/>
    <property type="match status" value="1"/>
</dbReference>
<organism evidence="1">
    <name type="scientific">marine sediment metagenome</name>
    <dbReference type="NCBI Taxonomy" id="412755"/>
    <lineage>
        <taxon>unclassified sequences</taxon>
        <taxon>metagenomes</taxon>
        <taxon>ecological metagenomes</taxon>
    </lineage>
</organism>
<evidence type="ECO:0008006" key="2">
    <source>
        <dbReference type="Google" id="ProtNLM"/>
    </source>
</evidence>
<dbReference type="GO" id="GO:0004181">
    <property type="term" value="F:metallocarboxypeptidase activity"/>
    <property type="evidence" value="ECO:0007669"/>
    <property type="project" value="InterPro"/>
</dbReference>
<dbReference type="InterPro" id="IPR001333">
    <property type="entry name" value="Peptidase_M32_Taq"/>
</dbReference>
<protein>
    <recommendedName>
        <fullName evidence="2">Carboxypeptidase M32</fullName>
    </recommendedName>
</protein>
<accession>X1UN40</accession>
<feature type="non-terminal residue" evidence="1">
    <location>
        <position position="240"/>
    </location>
</feature>
<comment type="caution">
    <text evidence="1">The sequence shown here is derived from an EMBL/GenBank/DDBJ whole genome shotgun (WGS) entry which is preliminary data.</text>
</comment>
<dbReference type="PANTHER" id="PTHR34217:SF1">
    <property type="entry name" value="CARBOXYPEPTIDASE 1"/>
    <property type="match status" value="1"/>
</dbReference>